<reference evidence="4 5" key="1">
    <citation type="submission" date="2015-04" db="EMBL/GenBank/DDBJ databases">
        <title>Complete genome sequence of Schizopora paradoxa KUC8140, a cosmopolitan wood degrader in East Asia.</title>
        <authorList>
            <consortium name="DOE Joint Genome Institute"/>
            <person name="Min B."/>
            <person name="Park H."/>
            <person name="Jang Y."/>
            <person name="Kim J.-J."/>
            <person name="Kim K.H."/>
            <person name="Pangilinan J."/>
            <person name="Lipzen A."/>
            <person name="Riley R."/>
            <person name="Grigoriev I.V."/>
            <person name="Spatafora J.W."/>
            <person name="Choi I.-G."/>
        </authorList>
    </citation>
    <scope>NUCLEOTIDE SEQUENCE [LARGE SCALE GENOMIC DNA]</scope>
    <source>
        <strain evidence="4 5">KUC8140</strain>
    </source>
</reference>
<proteinExistence type="predicted"/>
<accession>A0A0H2RMB9</accession>
<sequence length="345" mass="38473">MSQPPPAVLAAIIEAGNGVLQTKFTHYAALGIVFYDHLLTLDIEIEYIWKRKFSAVTVLFFLTRYYFIFFMTFSQFVFVDPVNQFTNTTLCERILLIIPIGGGAALTALPDCMIALRIYALYERNKKLGFALLIFILAQLGVSLWIDILPSVTRISTFGPLGYPELDNVPTMRFCLTQVSSRLTSIETSLGQIFQAIFDTVTLSLILYKARRQSNSGLVTLIAKQGLAYYMLNVATYLTWTFMLIFAPPSLKSAMGGLVCVSVNRLTLHLRSYSDKTEFGDGQRSITSFSAKRQRRNSWLGASTLEVVNDSVTSVDSDDGTSSFELHEAPSSDHKHSGSKSWLSL</sequence>
<feature type="transmembrane region" description="Helical" evidence="2">
    <location>
        <begin position="190"/>
        <end position="208"/>
    </location>
</feature>
<evidence type="ECO:0000313" key="4">
    <source>
        <dbReference type="EMBL" id="KLO10603.1"/>
    </source>
</evidence>
<evidence type="ECO:0000256" key="1">
    <source>
        <dbReference type="SAM" id="MobiDB-lite"/>
    </source>
</evidence>
<keyword evidence="2" id="KW-1133">Transmembrane helix</keyword>
<name>A0A0H2RMB9_9AGAM</name>
<dbReference type="STRING" id="27342.A0A0H2RMB9"/>
<keyword evidence="2" id="KW-0472">Membrane</keyword>
<gene>
    <name evidence="4" type="ORF">SCHPADRAFT_892243</name>
</gene>
<feature type="transmembrane region" description="Helical" evidence="2">
    <location>
        <begin position="128"/>
        <end position="146"/>
    </location>
</feature>
<feature type="compositionally biased region" description="Low complexity" evidence="1">
    <location>
        <begin position="313"/>
        <end position="323"/>
    </location>
</feature>
<feature type="transmembrane region" description="Helical" evidence="2">
    <location>
        <begin position="94"/>
        <end position="116"/>
    </location>
</feature>
<feature type="region of interest" description="Disordered" evidence="1">
    <location>
        <begin position="313"/>
        <end position="345"/>
    </location>
</feature>
<dbReference type="OrthoDB" id="2686513at2759"/>
<dbReference type="InParanoid" id="A0A0H2RMB9"/>
<evidence type="ECO:0000256" key="2">
    <source>
        <dbReference type="SAM" id="Phobius"/>
    </source>
</evidence>
<keyword evidence="2" id="KW-0812">Transmembrane</keyword>
<feature type="transmembrane region" description="Helical" evidence="2">
    <location>
        <begin position="228"/>
        <end position="247"/>
    </location>
</feature>
<keyword evidence="5" id="KW-1185">Reference proteome</keyword>
<dbReference type="InterPro" id="IPR045340">
    <property type="entry name" value="DUF6533"/>
</dbReference>
<organism evidence="4 5">
    <name type="scientific">Schizopora paradoxa</name>
    <dbReference type="NCBI Taxonomy" id="27342"/>
    <lineage>
        <taxon>Eukaryota</taxon>
        <taxon>Fungi</taxon>
        <taxon>Dikarya</taxon>
        <taxon>Basidiomycota</taxon>
        <taxon>Agaricomycotina</taxon>
        <taxon>Agaricomycetes</taxon>
        <taxon>Hymenochaetales</taxon>
        <taxon>Schizoporaceae</taxon>
        <taxon>Schizopora</taxon>
    </lineage>
</organism>
<protein>
    <recommendedName>
        <fullName evidence="3">DUF6533 domain-containing protein</fullName>
    </recommendedName>
</protein>
<feature type="domain" description="DUF6533" evidence="3">
    <location>
        <begin position="27"/>
        <end position="68"/>
    </location>
</feature>
<dbReference type="AlphaFoldDB" id="A0A0H2RMB9"/>
<evidence type="ECO:0000259" key="3">
    <source>
        <dbReference type="Pfam" id="PF20151"/>
    </source>
</evidence>
<dbReference type="Pfam" id="PF20151">
    <property type="entry name" value="DUF6533"/>
    <property type="match status" value="1"/>
</dbReference>
<evidence type="ECO:0000313" key="5">
    <source>
        <dbReference type="Proteomes" id="UP000053477"/>
    </source>
</evidence>
<dbReference type="Proteomes" id="UP000053477">
    <property type="component" value="Unassembled WGS sequence"/>
</dbReference>
<dbReference type="EMBL" id="KQ086022">
    <property type="protein sequence ID" value="KLO10603.1"/>
    <property type="molecule type" value="Genomic_DNA"/>
</dbReference>
<feature type="compositionally biased region" description="Basic and acidic residues" evidence="1">
    <location>
        <begin position="325"/>
        <end position="336"/>
    </location>
</feature>
<feature type="transmembrane region" description="Helical" evidence="2">
    <location>
        <begin position="53"/>
        <end position="74"/>
    </location>
</feature>